<dbReference type="EMBL" id="JAZEWV010000015">
    <property type="protein sequence ID" value="MEE4544151.1"/>
    <property type="molecule type" value="Genomic_DNA"/>
</dbReference>
<accession>A0ABU7PEE2</accession>
<dbReference type="CDD" id="cd14775">
    <property type="entry name" value="TrHb2_O-like"/>
    <property type="match status" value="1"/>
</dbReference>
<sequence length="154" mass="17045">MTEQPEHGRSFYDAVGGEEALRRLIDTFYDQVLADPLLSPVFAHFTPTHVDHVVVWLTEVFGGPAAYSERLGGHHALLGHHAGLAITEEQRARWAELMVTTARKELPDDALLQQRFGEYIEWGTRIALAVSQPGAEVGDPGPVPHWGWDGLAQD</sequence>
<dbReference type="Proteomes" id="UP001344658">
    <property type="component" value="Unassembled WGS sequence"/>
</dbReference>
<keyword evidence="6" id="KW-1185">Reference proteome</keyword>
<evidence type="ECO:0000256" key="4">
    <source>
        <dbReference type="ARBA" id="ARBA00023004"/>
    </source>
</evidence>
<keyword evidence="4" id="KW-0408">Iron</keyword>
<proteinExistence type="predicted"/>
<dbReference type="InterPro" id="IPR001486">
    <property type="entry name" value="Hemoglobin_trunc"/>
</dbReference>
<evidence type="ECO:0000256" key="1">
    <source>
        <dbReference type="ARBA" id="ARBA00022448"/>
    </source>
</evidence>
<dbReference type="SUPFAM" id="SSF46458">
    <property type="entry name" value="Globin-like"/>
    <property type="match status" value="1"/>
</dbReference>
<dbReference type="Pfam" id="PF01152">
    <property type="entry name" value="Bac_globin"/>
    <property type="match status" value="1"/>
</dbReference>
<reference evidence="5 6" key="1">
    <citation type="submission" date="2023-12" db="EMBL/GenBank/DDBJ databases">
        <title>Streptomyces sp. V4-01.</title>
        <authorList>
            <person name="Somphong A."/>
            <person name="Phongsopitanun W."/>
        </authorList>
    </citation>
    <scope>NUCLEOTIDE SEQUENCE [LARGE SCALE GENOMIC DNA]</scope>
    <source>
        <strain evidence="5 6">V4-01</strain>
    </source>
</reference>
<keyword evidence="1" id="KW-0813">Transport</keyword>
<evidence type="ECO:0000256" key="2">
    <source>
        <dbReference type="ARBA" id="ARBA00022617"/>
    </source>
</evidence>
<evidence type="ECO:0000256" key="3">
    <source>
        <dbReference type="ARBA" id="ARBA00022723"/>
    </source>
</evidence>
<evidence type="ECO:0000313" key="6">
    <source>
        <dbReference type="Proteomes" id="UP001344658"/>
    </source>
</evidence>
<dbReference type="InterPro" id="IPR009050">
    <property type="entry name" value="Globin-like_sf"/>
</dbReference>
<keyword evidence="2" id="KW-0349">Heme</keyword>
<dbReference type="RefSeq" id="WP_330797142.1">
    <property type="nucleotide sequence ID" value="NZ_JAZEWV010000015.1"/>
</dbReference>
<dbReference type="InterPro" id="IPR012292">
    <property type="entry name" value="Globin/Proto"/>
</dbReference>
<comment type="caution">
    <text evidence="5">The sequence shown here is derived from an EMBL/GenBank/DDBJ whole genome shotgun (WGS) entry which is preliminary data.</text>
</comment>
<protein>
    <submittedName>
        <fullName evidence="5">Group II truncated hemoglobin</fullName>
    </submittedName>
</protein>
<evidence type="ECO:0000313" key="5">
    <source>
        <dbReference type="EMBL" id="MEE4544151.1"/>
    </source>
</evidence>
<dbReference type="Gene3D" id="1.10.490.10">
    <property type="entry name" value="Globins"/>
    <property type="match status" value="1"/>
</dbReference>
<keyword evidence="3" id="KW-0479">Metal-binding</keyword>
<organism evidence="5 6">
    <name type="scientific">Actinacidiphila polyblastidii</name>
    <dbReference type="NCBI Taxonomy" id="3110430"/>
    <lineage>
        <taxon>Bacteria</taxon>
        <taxon>Bacillati</taxon>
        <taxon>Actinomycetota</taxon>
        <taxon>Actinomycetes</taxon>
        <taxon>Kitasatosporales</taxon>
        <taxon>Streptomycetaceae</taxon>
        <taxon>Actinacidiphila</taxon>
    </lineage>
</organism>
<name>A0ABU7PEE2_9ACTN</name>
<gene>
    <name evidence="5" type="ORF">V2S66_19505</name>
</gene>